<dbReference type="Pfam" id="PF02780">
    <property type="entry name" value="Transketolase_C"/>
    <property type="match status" value="1"/>
</dbReference>
<proteinExistence type="inferred from homology"/>
<comment type="similarity">
    <text evidence="2">Belongs to the transketolase family.</text>
</comment>
<evidence type="ECO:0000313" key="6">
    <source>
        <dbReference type="Proteomes" id="UP000176705"/>
    </source>
</evidence>
<sequence length="316" mass="34688">MRNAFIKALGEQAKRNKNIYLATGDLGYSAFEPFIKENPRQYINVGVAEQNLIGVSAGLAMTNKIVYAYSIATFASMRAVEQIRNDICYQNLSVRIIGVGGGFSYGTYGATHYAIEDLALMRSLPNMTVIAPSDPAMVETVIAYSVRHKGPMYIRLGKAGEPRLHKDPKFILERGYLMKQGEDGTIMVTGAMLGTALEAARILDADGFSCRVIDMPTVKPVDSKIIQKAAVETGLVVTLEEHTILGGLGSAVAEVLAESALRVRFERIGIPDTFPKFIGSQNYLRERYGLSSHGVASVLKRLAKRSERLRNYKTKD</sequence>
<evidence type="ECO:0000259" key="4">
    <source>
        <dbReference type="SMART" id="SM00861"/>
    </source>
</evidence>
<dbReference type="STRING" id="1802280.A3B37_03620"/>
<dbReference type="PANTHER" id="PTHR43825:SF5">
    <property type="entry name" value="HYPOTHETICAL TRANSKETOLASE FAMILY PROTEIN"/>
    <property type="match status" value="1"/>
</dbReference>
<dbReference type="Pfam" id="PF02779">
    <property type="entry name" value="Transket_pyr"/>
    <property type="match status" value="1"/>
</dbReference>
<organism evidence="5 6">
    <name type="scientific">Candidatus Sungbacteria bacterium RIFCSPLOWO2_01_FULL_59_16</name>
    <dbReference type="NCBI Taxonomy" id="1802280"/>
    <lineage>
        <taxon>Bacteria</taxon>
        <taxon>Candidatus Sungiibacteriota</taxon>
    </lineage>
</organism>
<protein>
    <recommendedName>
        <fullName evidence="4">Transketolase-like pyrimidine-binding domain-containing protein</fullName>
    </recommendedName>
</protein>
<dbReference type="SUPFAM" id="SSF52518">
    <property type="entry name" value="Thiamin diphosphate-binding fold (THDP-binding)"/>
    <property type="match status" value="1"/>
</dbReference>
<dbReference type="InterPro" id="IPR033248">
    <property type="entry name" value="Transketolase_C"/>
</dbReference>
<dbReference type="Proteomes" id="UP000176705">
    <property type="component" value="Unassembled WGS sequence"/>
</dbReference>
<evidence type="ECO:0000256" key="1">
    <source>
        <dbReference type="ARBA" id="ARBA00001964"/>
    </source>
</evidence>
<dbReference type="Gene3D" id="3.40.50.970">
    <property type="match status" value="1"/>
</dbReference>
<dbReference type="Gene3D" id="3.40.50.920">
    <property type="match status" value="1"/>
</dbReference>
<dbReference type="InterPro" id="IPR005475">
    <property type="entry name" value="Transketolase-like_Pyr-bd"/>
</dbReference>
<dbReference type="AlphaFoldDB" id="A0A1G2LBW1"/>
<accession>A0A1G2LBW1</accession>
<dbReference type="SMART" id="SM00861">
    <property type="entry name" value="Transket_pyr"/>
    <property type="match status" value="1"/>
</dbReference>
<evidence type="ECO:0000256" key="3">
    <source>
        <dbReference type="ARBA" id="ARBA00023052"/>
    </source>
</evidence>
<evidence type="ECO:0000256" key="2">
    <source>
        <dbReference type="ARBA" id="ARBA00007131"/>
    </source>
</evidence>
<dbReference type="PANTHER" id="PTHR43825">
    <property type="entry name" value="PYRUVATE DEHYDROGENASE E1 COMPONENT"/>
    <property type="match status" value="1"/>
</dbReference>
<evidence type="ECO:0000313" key="5">
    <source>
        <dbReference type="EMBL" id="OHA08321.1"/>
    </source>
</evidence>
<dbReference type="EMBL" id="MHQS01000018">
    <property type="protein sequence ID" value="OHA08321.1"/>
    <property type="molecule type" value="Genomic_DNA"/>
</dbReference>
<dbReference type="InterPro" id="IPR029061">
    <property type="entry name" value="THDP-binding"/>
</dbReference>
<dbReference type="InterPro" id="IPR051157">
    <property type="entry name" value="PDH/Transketolase"/>
</dbReference>
<dbReference type="CDD" id="cd07033">
    <property type="entry name" value="TPP_PYR_DXS_TK_like"/>
    <property type="match status" value="1"/>
</dbReference>
<name>A0A1G2LBW1_9BACT</name>
<comment type="cofactor">
    <cofactor evidence="1">
        <name>thiamine diphosphate</name>
        <dbReference type="ChEBI" id="CHEBI:58937"/>
    </cofactor>
</comment>
<keyword evidence="3" id="KW-0786">Thiamine pyrophosphate</keyword>
<gene>
    <name evidence="5" type="ORF">A3B37_03620</name>
</gene>
<dbReference type="SUPFAM" id="SSF52922">
    <property type="entry name" value="TK C-terminal domain-like"/>
    <property type="match status" value="1"/>
</dbReference>
<reference evidence="5 6" key="1">
    <citation type="journal article" date="2016" name="Nat. Commun.">
        <title>Thousands of microbial genomes shed light on interconnected biogeochemical processes in an aquifer system.</title>
        <authorList>
            <person name="Anantharaman K."/>
            <person name="Brown C.T."/>
            <person name="Hug L.A."/>
            <person name="Sharon I."/>
            <person name="Castelle C.J."/>
            <person name="Probst A.J."/>
            <person name="Thomas B.C."/>
            <person name="Singh A."/>
            <person name="Wilkins M.J."/>
            <person name="Karaoz U."/>
            <person name="Brodie E.L."/>
            <person name="Williams K.H."/>
            <person name="Hubbard S.S."/>
            <person name="Banfield J.F."/>
        </authorList>
    </citation>
    <scope>NUCLEOTIDE SEQUENCE [LARGE SCALE GENOMIC DNA]</scope>
</reference>
<dbReference type="FunFam" id="3.40.50.970:FF:000129">
    <property type="entry name" value="Transketolase"/>
    <property type="match status" value="1"/>
</dbReference>
<comment type="caution">
    <text evidence="5">The sequence shown here is derived from an EMBL/GenBank/DDBJ whole genome shotgun (WGS) entry which is preliminary data.</text>
</comment>
<dbReference type="InterPro" id="IPR009014">
    <property type="entry name" value="Transketo_C/PFOR_II"/>
</dbReference>
<feature type="domain" description="Transketolase-like pyrimidine-binding" evidence="4">
    <location>
        <begin position="1"/>
        <end position="163"/>
    </location>
</feature>